<proteinExistence type="predicted"/>
<reference evidence="1" key="2">
    <citation type="journal article" date="2015" name="Fish Shellfish Immunol.">
        <title>Early steps in the European eel (Anguilla anguilla)-Vibrio vulnificus interaction in the gills: Role of the RtxA13 toxin.</title>
        <authorList>
            <person name="Callol A."/>
            <person name="Pajuelo D."/>
            <person name="Ebbesson L."/>
            <person name="Teles M."/>
            <person name="MacKenzie S."/>
            <person name="Amaro C."/>
        </authorList>
    </citation>
    <scope>NUCLEOTIDE SEQUENCE</scope>
</reference>
<evidence type="ECO:0000313" key="1">
    <source>
        <dbReference type="EMBL" id="JAH05932.1"/>
    </source>
</evidence>
<name>A0A0E9PNS0_ANGAN</name>
<reference evidence="1" key="1">
    <citation type="submission" date="2014-11" db="EMBL/GenBank/DDBJ databases">
        <authorList>
            <person name="Amaro Gonzalez C."/>
        </authorList>
    </citation>
    <scope>NUCLEOTIDE SEQUENCE</scope>
</reference>
<dbReference type="AlphaFoldDB" id="A0A0E9PNS0"/>
<sequence length="29" mass="3409">MCILLNLLWLKIFLSRNAVIQCPTLYSKN</sequence>
<dbReference type="EMBL" id="GBXM01102645">
    <property type="protein sequence ID" value="JAH05932.1"/>
    <property type="molecule type" value="Transcribed_RNA"/>
</dbReference>
<organism evidence="1">
    <name type="scientific">Anguilla anguilla</name>
    <name type="common">European freshwater eel</name>
    <name type="synonym">Muraena anguilla</name>
    <dbReference type="NCBI Taxonomy" id="7936"/>
    <lineage>
        <taxon>Eukaryota</taxon>
        <taxon>Metazoa</taxon>
        <taxon>Chordata</taxon>
        <taxon>Craniata</taxon>
        <taxon>Vertebrata</taxon>
        <taxon>Euteleostomi</taxon>
        <taxon>Actinopterygii</taxon>
        <taxon>Neopterygii</taxon>
        <taxon>Teleostei</taxon>
        <taxon>Anguilliformes</taxon>
        <taxon>Anguillidae</taxon>
        <taxon>Anguilla</taxon>
    </lineage>
</organism>
<protein>
    <submittedName>
        <fullName evidence="1">Uncharacterized protein</fullName>
    </submittedName>
</protein>
<accession>A0A0E9PNS0</accession>